<keyword evidence="3" id="KW-0378">Hydrolase</keyword>
<feature type="transmembrane region" description="Helical" evidence="1">
    <location>
        <begin position="38"/>
        <end position="59"/>
    </location>
</feature>
<dbReference type="InterPro" id="IPR042150">
    <property type="entry name" value="MmRce1-like"/>
</dbReference>
<keyword evidence="1" id="KW-0812">Transmembrane</keyword>
<dbReference type="EMBL" id="DRXH01000114">
    <property type="protein sequence ID" value="HHM44303.1"/>
    <property type="molecule type" value="Genomic_DNA"/>
</dbReference>
<dbReference type="PANTHER" id="PTHR35797:SF1">
    <property type="entry name" value="PROTEASE"/>
    <property type="match status" value="1"/>
</dbReference>
<organism evidence="3">
    <name type="scientific">Caldiarchaeum subterraneum</name>
    <dbReference type="NCBI Taxonomy" id="311458"/>
    <lineage>
        <taxon>Archaea</taxon>
        <taxon>Nitrososphaerota</taxon>
        <taxon>Candidatus Caldarchaeales</taxon>
        <taxon>Candidatus Caldarchaeaceae</taxon>
        <taxon>Candidatus Caldarchaeum</taxon>
    </lineage>
</organism>
<gene>
    <name evidence="3" type="ORF">ENM31_03280</name>
</gene>
<feature type="transmembrane region" description="Helical" evidence="1">
    <location>
        <begin position="80"/>
        <end position="100"/>
    </location>
</feature>
<dbReference type="Pfam" id="PF02517">
    <property type="entry name" value="Rce1-like"/>
    <property type="match status" value="1"/>
</dbReference>
<dbReference type="GO" id="GO:0008237">
    <property type="term" value="F:metallopeptidase activity"/>
    <property type="evidence" value="ECO:0007669"/>
    <property type="project" value="UniProtKB-KW"/>
</dbReference>
<keyword evidence="1" id="KW-0472">Membrane</keyword>
<evidence type="ECO:0000313" key="3">
    <source>
        <dbReference type="EMBL" id="HHM44303.1"/>
    </source>
</evidence>
<dbReference type="GO" id="GO:0004175">
    <property type="term" value="F:endopeptidase activity"/>
    <property type="evidence" value="ECO:0007669"/>
    <property type="project" value="UniProtKB-ARBA"/>
</dbReference>
<comment type="caution">
    <text evidence="3">The sequence shown here is derived from an EMBL/GenBank/DDBJ whole genome shotgun (WGS) entry which is preliminary data.</text>
</comment>
<protein>
    <submittedName>
        <fullName evidence="3">CPBP family intramembrane metalloprotease</fullName>
    </submittedName>
</protein>
<sequence>MAAFFTFAFGFTWLFWLPQALASTGLLTLPAPLSDFLFSPFNPAAFGPLVAAFSLSYINHGTAGVKNLIKKLNTGFGKRWLAPVFLLHPAMASTALLLAVASGDPLPSFEALSNPVFVAVAFVYIFFLGGPFQEEWGWRGYALERLQRRWSALVSSLLLGLVWGAWHAPLFLIPGTIQSQTPAWGFMILIVAGSILFTWVYNNTNNSILAVMLFHTMNNISLAVIPTLQATLGGLYLLVINVVLVFGVVLVYGPRTLRKET</sequence>
<dbReference type="PANTHER" id="PTHR35797">
    <property type="entry name" value="PROTEASE-RELATED"/>
    <property type="match status" value="1"/>
</dbReference>
<feature type="transmembrane region" description="Helical" evidence="1">
    <location>
        <begin position="183"/>
        <end position="201"/>
    </location>
</feature>
<proteinExistence type="predicted"/>
<feature type="transmembrane region" description="Helical" evidence="1">
    <location>
        <begin position="112"/>
        <end position="132"/>
    </location>
</feature>
<dbReference type="GO" id="GO:0006508">
    <property type="term" value="P:proteolysis"/>
    <property type="evidence" value="ECO:0007669"/>
    <property type="project" value="UniProtKB-KW"/>
</dbReference>
<dbReference type="GO" id="GO:0080120">
    <property type="term" value="P:CAAX-box protein maturation"/>
    <property type="evidence" value="ECO:0007669"/>
    <property type="project" value="UniProtKB-ARBA"/>
</dbReference>
<evidence type="ECO:0000259" key="2">
    <source>
        <dbReference type="Pfam" id="PF02517"/>
    </source>
</evidence>
<feature type="transmembrane region" description="Helical" evidence="1">
    <location>
        <begin position="208"/>
        <end position="228"/>
    </location>
</feature>
<keyword evidence="3" id="KW-0482">Metalloprotease</keyword>
<accession>A0A7J3VU00</accession>
<evidence type="ECO:0000256" key="1">
    <source>
        <dbReference type="SAM" id="Phobius"/>
    </source>
</evidence>
<keyword evidence="3" id="KW-0645">Protease</keyword>
<reference evidence="3" key="1">
    <citation type="journal article" date="2020" name="mSystems">
        <title>Genome- and Community-Level Interaction Insights into Carbon Utilization and Element Cycling Functions of Hydrothermarchaeota in Hydrothermal Sediment.</title>
        <authorList>
            <person name="Zhou Z."/>
            <person name="Liu Y."/>
            <person name="Xu W."/>
            <person name="Pan J."/>
            <person name="Luo Z.H."/>
            <person name="Li M."/>
        </authorList>
    </citation>
    <scope>NUCLEOTIDE SEQUENCE [LARGE SCALE GENOMIC DNA]</scope>
    <source>
        <strain evidence="3">SpSt-1074</strain>
    </source>
</reference>
<feature type="transmembrane region" description="Helical" evidence="1">
    <location>
        <begin position="234"/>
        <end position="253"/>
    </location>
</feature>
<dbReference type="InterPro" id="IPR003675">
    <property type="entry name" value="Rce1/LyrA-like_dom"/>
</dbReference>
<feature type="transmembrane region" description="Helical" evidence="1">
    <location>
        <begin position="153"/>
        <end position="177"/>
    </location>
</feature>
<keyword evidence="1" id="KW-1133">Transmembrane helix</keyword>
<dbReference type="AlphaFoldDB" id="A0A7J3VU00"/>
<feature type="domain" description="CAAX prenyl protease 2/Lysostaphin resistance protein A-like" evidence="2">
    <location>
        <begin position="120"/>
        <end position="220"/>
    </location>
</feature>
<name>A0A7J3VU00_CALS0</name>